<evidence type="ECO:0000313" key="13">
    <source>
        <dbReference type="Proteomes" id="UP000825935"/>
    </source>
</evidence>
<comment type="similarity">
    <text evidence="10">Belongs to the protein kinase superfamily.</text>
</comment>
<dbReference type="EC" id="2.7.11.1" evidence="1"/>
<dbReference type="InterPro" id="IPR017441">
    <property type="entry name" value="Protein_kinase_ATP_BS"/>
</dbReference>
<evidence type="ECO:0000313" key="12">
    <source>
        <dbReference type="EMBL" id="KAH7282000.1"/>
    </source>
</evidence>
<proteinExistence type="inferred from homology"/>
<evidence type="ECO:0000256" key="2">
    <source>
        <dbReference type="ARBA" id="ARBA00022527"/>
    </source>
</evidence>
<evidence type="ECO:0000256" key="1">
    <source>
        <dbReference type="ARBA" id="ARBA00012513"/>
    </source>
</evidence>
<comment type="caution">
    <text evidence="12">The sequence shown here is derived from an EMBL/GenBank/DDBJ whole genome shotgun (WGS) entry which is preliminary data.</text>
</comment>
<evidence type="ECO:0000256" key="8">
    <source>
        <dbReference type="ARBA" id="ARBA00048679"/>
    </source>
</evidence>
<evidence type="ECO:0000256" key="6">
    <source>
        <dbReference type="ARBA" id="ARBA00022840"/>
    </source>
</evidence>
<feature type="domain" description="Protein kinase" evidence="11">
    <location>
        <begin position="100"/>
        <end position="378"/>
    </location>
</feature>
<dbReference type="EMBL" id="CM035440">
    <property type="protein sequence ID" value="KAH7282000.1"/>
    <property type="molecule type" value="Genomic_DNA"/>
</dbReference>
<evidence type="ECO:0000256" key="4">
    <source>
        <dbReference type="ARBA" id="ARBA00022741"/>
    </source>
</evidence>
<keyword evidence="2 10" id="KW-0723">Serine/threonine-protein kinase</keyword>
<organism evidence="12 13">
    <name type="scientific">Ceratopteris richardii</name>
    <name type="common">Triangle waterfern</name>
    <dbReference type="NCBI Taxonomy" id="49495"/>
    <lineage>
        <taxon>Eukaryota</taxon>
        <taxon>Viridiplantae</taxon>
        <taxon>Streptophyta</taxon>
        <taxon>Embryophyta</taxon>
        <taxon>Tracheophyta</taxon>
        <taxon>Polypodiopsida</taxon>
        <taxon>Polypodiidae</taxon>
        <taxon>Polypodiales</taxon>
        <taxon>Pteridineae</taxon>
        <taxon>Pteridaceae</taxon>
        <taxon>Parkerioideae</taxon>
        <taxon>Ceratopteris</taxon>
    </lineage>
</organism>
<accession>A0A8T2QEG0</accession>
<gene>
    <name evidence="12" type="ORF">KP509_35G007300</name>
</gene>
<evidence type="ECO:0000259" key="11">
    <source>
        <dbReference type="PROSITE" id="PS50011"/>
    </source>
</evidence>
<dbReference type="Gene3D" id="3.30.200.20">
    <property type="entry name" value="Phosphorylase Kinase, domain 1"/>
    <property type="match status" value="1"/>
</dbReference>
<dbReference type="CDD" id="cd14066">
    <property type="entry name" value="STKc_IRAK"/>
    <property type="match status" value="1"/>
</dbReference>
<dbReference type="Proteomes" id="UP000825935">
    <property type="component" value="Chromosome 35"/>
</dbReference>
<keyword evidence="5" id="KW-0418">Kinase</keyword>
<evidence type="ECO:0000256" key="3">
    <source>
        <dbReference type="ARBA" id="ARBA00022679"/>
    </source>
</evidence>
<protein>
    <recommendedName>
        <fullName evidence="1">non-specific serine/threonine protein kinase</fullName>
        <ecNumber evidence="1">2.7.11.1</ecNumber>
    </recommendedName>
</protein>
<dbReference type="SUPFAM" id="SSF56112">
    <property type="entry name" value="Protein kinase-like (PK-like)"/>
    <property type="match status" value="1"/>
</dbReference>
<keyword evidence="3" id="KW-0808">Transferase</keyword>
<reference evidence="12" key="1">
    <citation type="submission" date="2021-08" db="EMBL/GenBank/DDBJ databases">
        <title>WGS assembly of Ceratopteris richardii.</title>
        <authorList>
            <person name="Marchant D.B."/>
            <person name="Chen G."/>
            <person name="Jenkins J."/>
            <person name="Shu S."/>
            <person name="Leebens-Mack J."/>
            <person name="Grimwood J."/>
            <person name="Schmutz J."/>
            <person name="Soltis P."/>
            <person name="Soltis D."/>
            <person name="Chen Z.-H."/>
        </authorList>
    </citation>
    <scope>NUCLEOTIDE SEQUENCE</scope>
    <source>
        <strain evidence="12">Whitten #5841</strain>
        <tissue evidence="12">Leaf</tissue>
    </source>
</reference>
<dbReference type="Gene3D" id="1.10.510.10">
    <property type="entry name" value="Transferase(Phosphotransferase) domain 1"/>
    <property type="match status" value="1"/>
</dbReference>
<keyword evidence="6 9" id="KW-0067">ATP-binding</keyword>
<sequence length="400" mass="45109">MPGDSMGDQSLDRTHNYGRARTSSSAKFALHGEGENRCLPSFLLRGFSRLTTGRRKHIVDTDKLSSSTSSSDEFVSQMLPENAKELLFTLEELKKATSNFSPACEIGQGGYGVVYKGRLTDGREVAIKREIQEKESSNERSSFDFSCELSLLAGVEHFNLVKLLGYCDGNNERILVQEYVCNGTLRHHLDCERGVVLDFPKRLDIAIDVAHALTYLHFHAERPIIHRDIKSTNVLLTRNFRAKLADFGFAQGGIYKKGDMHISKQVKGTAGYLDPEYLKSLQLSSKSDVYSFGILLVEILTGRHPIEPHRPADQRTTILWAYKNYLKGNLTDILDLKLEKSKAMELVARKVFNLAFQCSAPIMDERPDMKQVGEYLWAFRREYQALQDQKVSASLSQNGS</sequence>
<evidence type="ECO:0000256" key="9">
    <source>
        <dbReference type="PROSITE-ProRule" id="PRU10141"/>
    </source>
</evidence>
<dbReference type="PANTHER" id="PTHR47989:SF71">
    <property type="entry name" value="PROTEIN KINASE DOMAIN-CONTAINING PROTEIN"/>
    <property type="match status" value="1"/>
</dbReference>
<dbReference type="InterPro" id="IPR008271">
    <property type="entry name" value="Ser/Thr_kinase_AS"/>
</dbReference>
<dbReference type="PANTHER" id="PTHR47989">
    <property type="entry name" value="OS01G0750732 PROTEIN"/>
    <property type="match status" value="1"/>
</dbReference>
<keyword evidence="4 9" id="KW-0547">Nucleotide-binding</keyword>
<evidence type="ECO:0000256" key="10">
    <source>
        <dbReference type="RuleBase" id="RU000304"/>
    </source>
</evidence>
<comment type="catalytic activity">
    <reaction evidence="7">
        <text>L-threonyl-[protein] + ATP = O-phospho-L-threonyl-[protein] + ADP + H(+)</text>
        <dbReference type="Rhea" id="RHEA:46608"/>
        <dbReference type="Rhea" id="RHEA-COMP:11060"/>
        <dbReference type="Rhea" id="RHEA-COMP:11605"/>
        <dbReference type="ChEBI" id="CHEBI:15378"/>
        <dbReference type="ChEBI" id="CHEBI:30013"/>
        <dbReference type="ChEBI" id="CHEBI:30616"/>
        <dbReference type="ChEBI" id="CHEBI:61977"/>
        <dbReference type="ChEBI" id="CHEBI:456216"/>
        <dbReference type="EC" id="2.7.11.1"/>
    </reaction>
</comment>
<dbReference type="OrthoDB" id="4062651at2759"/>
<dbReference type="PROSITE" id="PS50011">
    <property type="entry name" value="PROTEIN_KINASE_DOM"/>
    <property type="match status" value="1"/>
</dbReference>
<dbReference type="FunFam" id="1.10.510.10:FF:000300">
    <property type="entry name" value="Calmodulin-binding receptor-like cytoplasmic kinase 3"/>
    <property type="match status" value="1"/>
</dbReference>
<keyword evidence="13" id="KW-1185">Reference proteome</keyword>
<dbReference type="InterPro" id="IPR001245">
    <property type="entry name" value="Ser-Thr/Tyr_kinase_cat_dom"/>
</dbReference>
<dbReference type="PROSITE" id="PS00108">
    <property type="entry name" value="PROTEIN_KINASE_ST"/>
    <property type="match status" value="1"/>
</dbReference>
<dbReference type="InterPro" id="IPR000719">
    <property type="entry name" value="Prot_kinase_dom"/>
</dbReference>
<feature type="binding site" evidence="9">
    <location>
        <position position="128"/>
    </location>
    <ligand>
        <name>ATP</name>
        <dbReference type="ChEBI" id="CHEBI:30616"/>
    </ligand>
</feature>
<dbReference type="PROSITE" id="PS00107">
    <property type="entry name" value="PROTEIN_KINASE_ATP"/>
    <property type="match status" value="1"/>
</dbReference>
<evidence type="ECO:0000256" key="7">
    <source>
        <dbReference type="ARBA" id="ARBA00047899"/>
    </source>
</evidence>
<dbReference type="GO" id="GO:0005524">
    <property type="term" value="F:ATP binding"/>
    <property type="evidence" value="ECO:0007669"/>
    <property type="project" value="UniProtKB-UniRule"/>
</dbReference>
<dbReference type="SMART" id="SM00220">
    <property type="entry name" value="S_TKc"/>
    <property type="match status" value="1"/>
</dbReference>
<dbReference type="GO" id="GO:0004674">
    <property type="term" value="F:protein serine/threonine kinase activity"/>
    <property type="evidence" value="ECO:0007669"/>
    <property type="project" value="UniProtKB-KW"/>
</dbReference>
<dbReference type="Pfam" id="PF07714">
    <property type="entry name" value="PK_Tyr_Ser-Thr"/>
    <property type="match status" value="1"/>
</dbReference>
<comment type="catalytic activity">
    <reaction evidence="8">
        <text>L-seryl-[protein] + ATP = O-phospho-L-seryl-[protein] + ADP + H(+)</text>
        <dbReference type="Rhea" id="RHEA:17989"/>
        <dbReference type="Rhea" id="RHEA-COMP:9863"/>
        <dbReference type="Rhea" id="RHEA-COMP:11604"/>
        <dbReference type="ChEBI" id="CHEBI:15378"/>
        <dbReference type="ChEBI" id="CHEBI:29999"/>
        <dbReference type="ChEBI" id="CHEBI:30616"/>
        <dbReference type="ChEBI" id="CHEBI:83421"/>
        <dbReference type="ChEBI" id="CHEBI:456216"/>
        <dbReference type="EC" id="2.7.11.1"/>
    </reaction>
</comment>
<name>A0A8T2QEG0_CERRI</name>
<dbReference type="AlphaFoldDB" id="A0A8T2QEG0"/>
<evidence type="ECO:0000256" key="5">
    <source>
        <dbReference type="ARBA" id="ARBA00022777"/>
    </source>
</evidence>
<dbReference type="InterPro" id="IPR011009">
    <property type="entry name" value="Kinase-like_dom_sf"/>
</dbReference>